<organism evidence="1 2">
    <name type="scientific">Botryotinia convoluta</name>
    <dbReference type="NCBI Taxonomy" id="54673"/>
    <lineage>
        <taxon>Eukaryota</taxon>
        <taxon>Fungi</taxon>
        <taxon>Dikarya</taxon>
        <taxon>Ascomycota</taxon>
        <taxon>Pezizomycotina</taxon>
        <taxon>Leotiomycetes</taxon>
        <taxon>Helotiales</taxon>
        <taxon>Sclerotiniaceae</taxon>
        <taxon>Botryotinia</taxon>
    </lineage>
</organism>
<accession>A0A4Z1ITF4</accession>
<sequence>MSRSRCESFEKWAQITGEMYLPIGGSVHARFRYFDVLLPERIDFQLGPHIIKNEIANAAGEKIDSVTVTIVDVICSILAYQCPWALVHLLDCSVEKSYISIDAFDETHCGYVARDNRKVQVVFNDLASEKRWHYDYEILDDGQWILAAPEGFELETLVKHLIENEWLGNNVGFIRERNRPFEKPHL</sequence>
<evidence type="ECO:0000313" key="2">
    <source>
        <dbReference type="Proteomes" id="UP000297527"/>
    </source>
</evidence>
<comment type="caution">
    <text evidence="1">The sequence shown here is derived from an EMBL/GenBank/DDBJ whole genome shotgun (WGS) entry which is preliminary data.</text>
</comment>
<protein>
    <submittedName>
        <fullName evidence="1">Uncharacterized protein</fullName>
    </submittedName>
</protein>
<proteinExistence type="predicted"/>
<reference evidence="1 2" key="1">
    <citation type="submission" date="2017-12" db="EMBL/GenBank/DDBJ databases">
        <title>Comparative genomics of Botrytis spp.</title>
        <authorList>
            <person name="Valero-Jimenez C.A."/>
            <person name="Tapia P."/>
            <person name="Veloso J."/>
            <person name="Silva-Moreno E."/>
            <person name="Staats M."/>
            <person name="Valdes J.H."/>
            <person name="Van Kan J.A.L."/>
        </authorList>
    </citation>
    <scope>NUCLEOTIDE SEQUENCE [LARGE SCALE GENOMIC DNA]</scope>
    <source>
        <strain evidence="1 2">MUCL11595</strain>
    </source>
</reference>
<evidence type="ECO:0000313" key="1">
    <source>
        <dbReference type="EMBL" id="TGO62630.1"/>
    </source>
</evidence>
<dbReference type="AlphaFoldDB" id="A0A4Z1ITF4"/>
<gene>
    <name evidence="1" type="ORF">BCON_0018g00230</name>
</gene>
<keyword evidence="2" id="KW-1185">Reference proteome</keyword>
<dbReference type="OrthoDB" id="3509184at2759"/>
<name>A0A4Z1ITF4_9HELO</name>
<dbReference type="Proteomes" id="UP000297527">
    <property type="component" value="Unassembled WGS sequence"/>
</dbReference>
<dbReference type="EMBL" id="PQXN01000018">
    <property type="protein sequence ID" value="TGO62630.1"/>
    <property type="molecule type" value="Genomic_DNA"/>
</dbReference>